<dbReference type="EMBL" id="JAMZIH010008203">
    <property type="protein sequence ID" value="KAJ1672546.1"/>
    <property type="molecule type" value="Genomic_DNA"/>
</dbReference>
<comment type="caution">
    <text evidence="1">The sequence shown here is derived from an EMBL/GenBank/DDBJ whole genome shotgun (WGS) entry which is preliminary data.</text>
</comment>
<reference evidence="1" key="1">
    <citation type="submission" date="2022-06" db="EMBL/GenBank/DDBJ databases">
        <title>Phylogenomic reconstructions and comparative analyses of Kickxellomycotina fungi.</title>
        <authorList>
            <person name="Reynolds N.K."/>
            <person name="Stajich J.E."/>
            <person name="Barry K."/>
            <person name="Grigoriev I.V."/>
            <person name="Crous P."/>
            <person name="Smith M.E."/>
        </authorList>
    </citation>
    <scope>NUCLEOTIDE SEQUENCE</scope>
    <source>
        <strain evidence="1">RSA 2271</strain>
    </source>
</reference>
<gene>
    <name evidence="1" type="primary">UTP18_2</name>
    <name evidence="1" type="ORF">EV182_006968</name>
</gene>
<accession>A0ACC1H8I8</accession>
<protein>
    <submittedName>
        <fullName evidence="1">U3 snoRNP protein</fullName>
    </submittedName>
</protein>
<dbReference type="Proteomes" id="UP001145114">
    <property type="component" value="Unassembled WGS sequence"/>
</dbReference>
<keyword evidence="2" id="KW-1185">Reference proteome</keyword>
<organism evidence="1 2">
    <name type="scientific">Spiromyces aspiralis</name>
    <dbReference type="NCBI Taxonomy" id="68401"/>
    <lineage>
        <taxon>Eukaryota</taxon>
        <taxon>Fungi</taxon>
        <taxon>Fungi incertae sedis</taxon>
        <taxon>Zoopagomycota</taxon>
        <taxon>Kickxellomycotina</taxon>
        <taxon>Kickxellomycetes</taxon>
        <taxon>Kickxellales</taxon>
        <taxon>Kickxellaceae</taxon>
        <taxon>Spiromyces</taxon>
    </lineage>
</organism>
<proteinExistence type="predicted"/>
<evidence type="ECO:0000313" key="2">
    <source>
        <dbReference type="Proteomes" id="UP001145114"/>
    </source>
</evidence>
<evidence type="ECO:0000313" key="1">
    <source>
        <dbReference type="EMBL" id="KAJ1672546.1"/>
    </source>
</evidence>
<name>A0ACC1H8I8_9FUNG</name>
<sequence length="209" mass="22903">MPGKAIKTGRKRALSEVSDSKKTKLAEGALDRLPRAKSQQKKSRTASKPLAPKTDEERELESLLFGGDGDEKIAQTILSNAGRELDMAGLSRQKPSSTKVDTVGQDGTHDGHSDEYEEGDDVLFFEDTGEVPKNTDAGDGSADIVSSANAIAKSTSNKTADTTRAAWHDKDDRKVKISLMGNNRTRKLRHIEGEDMMAGDQYERRLREQ</sequence>